<reference evidence="1" key="1">
    <citation type="submission" date="2020-03" db="EMBL/GenBank/DDBJ databases">
        <title>The deep terrestrial virosphere.</title>
        <authorList>
            <person name="Holmfeldt K."/>
            <person name="Nilsson E."/>
            <person name="Simone D."/>
            <person name="Lopez-Fernandez M."/>
            <person name="Wu X."/>
            <person name="de Brujin I."/>
            <person name="Lundin D."/>
            <person name="Andersson A."/>
            <person name="Bertilsson S."/>
            <person name="Dopson M."/>
        </authorList>
    </citation>
    <scope>NUCLEOTIDE SEQUENCE</scope>
    <source>
        <strain evidence="3">MM415A05520</strain>
        <strain evidence="2">MM415B00361</strain>
        <strain evidence="1">TM448A04286</strain>
        <strain evidence="4">TM448B00155</strain>
    </source>
</reference>
<name>A0A6H2A1I5_9ZZZZ</name>
<dbReference type="EMBL" id="MT141549">
    <property type="protein sequence ID" value="QJA66129.1"/>
    <property type="molecule type" value="Genomic_DNA"/>
</dbReference>
<evidence type="ECO:0000313" key="1">
    <source>
        <dbReference type="EMBL" id="QJA54056.1"/>
    </source>
</evidence>
<evidence type="ECO:0000313" key="3">
    <source>
        <dbReference type="EMBL" id="QJA68877.1"/>
    </source>
</evidence>
<evidence type="ECO:0000313" key="4">
    <source>
        <dbReference type="EMBL" id="QJH93950.1"/>
    </source>
</evidence>
<accession>A0A6H2A1I5</accession>
<dbReference type="AlphaFoldDB" id="A0A6H2A1I5"/>
<organism evidence="1">
    <name type="scientific">viral metagenome</name>
    <dbReference type="NCBI Taxonomy" id="1070528"/>
    <lineage>
        <taxon>unclassified sequences</taxon>
        <taxon>metagenomes</taxon>
        <taxon>organismal metagenomes</taxon>
    </lineage>
</organism>
<protein>
    <submittedName>
        <fullName evidence="1">Uncharacterized protein</fullName>
    </submittedName>
</protein>
<dbReference type="EMBL" id="MT144593">
    <property type="protein sequence ID" value="QJH93950.1"/>
    <property type="molecule type" value="Genomic_DNA"/>
</dbReference>
<evidence type="ECO:0000313" key="2">
    <source>
        <dbReference type="EMBL" id="QJA66129.1"/>
    </source>
</evidence>
<sequence>MPFPRTPGGFAYSQAMPTFPRIGSRVRVTRSPACLDWPYHGQSGTVLGYSLPYGYAILAIDGEEVLIHPEGLEVTE</sequence>
<dbReference type="EMBL" id="MT141657">
    <property type="protein sequence ID" value="QJA68877.1"/>
    <property type="molecule type" value="Genomic_DNA"/>
</dbReference>
<gene>
    <name evidence="3" type="ORF">MM415A05520_0007</name>
    <name evidence="2" type="ORF">MM415B00361_0049</name>
    <name evidence="1" type="ORF">TM448A04286_0008</name>
    <name evidence="4" type="ORF">TM448B00155_0066</name>
</gene>
<proteinExistence type="predicted"/>
<dbReference type="EMBL" id="MT144473">
    <property type="protein sequence ID" value="QJA54056.1"/>
    <property type="molecule type" value="Genomic_DNA"/>
</dbReference>